<dbReference type="GO" id="GO:0016787">
    <property type="term" value="F:hydrolase activity"/>
    <property type="evidence" value="ECO:0007669"/>
    <property type="project" value="UniProtKB-KW"/>
</dbReference>
<dbReference type="EMBL" id="BAABDQ010000005">
    <property type="protein sequence ID" value="GAA3547314.1"/>
    <property type="molecule type" value="Genomic_DNA"/>
</dbReference>
<feature type="domain" description="Glycosyl hydrolase family 13 catalytic" evidence="2">
    <location>
        <begin position="16"/>
        <end position="407"/>
    </location>
</feature>
<evidence type="ECO:0000313" key="4">
    <source>
        <dbReference type="Proteomes" id="UP001500630"/>
    </source>
</evidence>
<dbReference type="Gene3D" id="3.90.400.10">
    <property type="entry name" value="Oligo-1,6-glucosidase, Domain 2"/>
    <property type="match status" value="1"/>
</dbReference>
<dbReference type="Gene3D" id="3.20.20.80">
    <property type="entry name" value="Glycosidases"/>
    <property type="match status" value="1"/>
</dbReference>
<dbReference type="SUPFAM" id="SSF51445">
    <property type="entry name" value="(Trans)glycosidases"/>
    <property type="match status" value="1"/>
</dbReference>
<dbReference type="PANTHER" id="PTHR10357:SF179">
    <property type="entry name" value="NEUTRAL AND BASIC AMINO ACID TRANSPORT PROTEIN RBAT"/>
    <property type="match status" value="1"/>
</dbReference>
<sequence>MALTPAAWWRTAAIYQIYVRSFADGDGDGIGDLAGLRRRLPYLRELGVDALWLTPWYVSPMADAGYDVADYRDIDPVFGTLAEAEELIADVHAHGLRIIIDLVPNHCSERHPWFQEALAGGPARDRFWFLPGRGEHGELPPNDWQSYFGGPAWTPAGDGQWYLHMFAPQQPDLNWENAEVRAEFEDILRFWLDRGADGFRVDVAHGLVKKDGLPDAGADPDPADLPYQDCDGVHEIYRAWRRVSDAYAGERVFVGEVWLPTPAQFARYLRPGELHSAFNFEFLVGAWEAGPVREVIAATLATHESVGAPPTWVLSNHDTIRHVTRYGRERTAFDMGDKRHGAPSDPELGARRARAAALLTLALPGGVYVYQGDELGLAEVEDLPEELLQDPTWERSGRTDRGRDGCRVPLPWSGDQAPFGFSPPEAAAEPWLPQPAAWKGLTAEAQAADPGSMLSLYRAALALRRGLVAGLPQTLTWLEAGAGVVAFARPGGFACVVNFTAAAVALPAHVEVLLASAPVADGLLPAHACAWLRR</sequence>
<dbReference type="PANTHER" id="PTHR10357">
    <property type="entry name" value="ALPHA-AMYLASE FAMILY MEMBER"/>
    <property type="match status" value="1"/>
</dbReference>
<keyword evidence="4" id="KW-1185">Reference proteome</keyword>
<accession>A0ABP6WBR8</accession>
<dbReference type="InterPro" id="IPR045857">
    <property type="entry name" value="O16G_dom_2"/>
</dbReference>
<reference evidence="4" key="1">
    <citation type="journal article" date="2019" name="Int. J. Syst. Evol. Microbiol.">
        <title>The Global Catalogue of Microorganisms (GCM) 10K type strain sequencing project: providing services to taxonomists for standard genome sequencing and annotation.</title>
        <authorList>
            <consortium name="The Broad Institute Genomics Platform"/>
            <consortium name="The Broad Institute Genome Sequencing Center for Infectious Disease"/>
            <person name="Wu L."/>
            <person name="Ma J."/>
        </authorList>
    </citation>
    <scope>NUCLEOTIDE SEQUENCE [LARGE SCALE GENOMIC DNA]</scope>
    <source>
        <strain evidence="4">JCM 17326</strain>
    </source>
</reference>
<organism evidence="3 4">
    <name type="scientific">Nonomuraea rosea</name>
    <dbReference type="NCBI Taxonomy" id="638574"/>
    <lineage>
        <taxon>Bacteria</taxon>
        <taxon>Bacillati</taxon>
        <taxon>Actinomycetota</taxon>
        <taxon>Actinomycetes</taxon>
        <taxon>Streptosporangiales</taxon>
        <taxon>Streptosporangiaceae</taxon>
        <taxon>Nonomuraea</taxon>
    </lineage>
</organism>
<dbReference type="InterPro" id="IPR006047">
    <property type="entry name" value="GH13_cat_dom"/>
</dbReference>
<name>A0ABP6WBR8_9ACTN</name>
<gene>
    <name evidence="3" type="ORF">GCM10022419_029430</name>
</gene>
<keyword evidence="3" id="KW-0378">Hydrolase</keyword>
<dbReference type="CDD" id="cd11332">
    <property type="entry name" value="AmyAc_OligoGlu_TS"/>
    <property type="match status" value="1"/>
</dbReference>
<dbReference type="SMART" id="SM00642">
    <property type="entry name" value="Aamy"/>
    <property type="match status" value="1"/>
</dbReference>
<protein>
    <submittedName>
        <fullName evidence="3">Glycoside hydrolase family 13 protein</fullName>
    </submittedName>
</protein>
<evidence type="ECO:0000256" key="1">
    <source>
        <dbReference type="ARBA" id="ARBA00008061"/>
    </source>
</evidence>
<evidence type="ECO:0000313" key="3">
    <source>
        <dbReference type="EMBL" id="GAA3547314.1"/>
    </source>
</evidence>
<dbReference type="Pfam" id="PF00128">
    <property type="entry name" value="Alpha-amylase"/>
    <property type="match status" value="1"/>
</dbReference>
<dbReference type="Proteomes" id="UP001500630">
    <property type="component" value="Unassembled WGS sequence"/>
</dbReference>
<comment type="caution">
    <text evidence="3">The sequence shown here is derived from an EMBL/GenBank/DDBJ whole genome shotgun (WGS) entry which is preliminary data.</text>
</comment>
<comment type="similarity">
    <text evidence="1">Belongs to the glycosyl hydrolase 13 family.</text>
</comment>
<evidence type="ECO:0000259" key="2">
    <source>
        <dbReference type="SMART" id="SM00642"/>
    </source>
</evidence>
<dbReference type="InterPro" id="IPR017853">
    <property type="entry name" value="GH"/>
</dbReference>
<proteinExistence type="inferred from homology"/>